<dbReference type="Proteomes" id="UP001164439">
    <property type="component" value="Chromosome"/>
</dbReference>
<dbReference type="RefSeq" id="WP_269656810.1">
    <property type="nucleotide sequence ID" value="NZ_CP114413.1"/>
</dbReference>
<reference evidence="1" key="1">
    <citation type="submission" date="2022-12" db="EMBL/GenBank/DDBJ databases">
        <authorList>
            <person name="Ruckert C."/>
            <person name="Busche T."/>
            <person name="Kalinowski J."/>
            <person name="Wittmann C."/>
        </authorList>
    </citation>
    <scope>NUCLEOTIDE SEQUENCE</scope>
    <source>
        <strain evidence="1">DSM 40467</strain>
    </source>
</reference>
<sequence>MELLDARRLVTVAGGAGVGKSALAATVADRVAVRAVQLRWQAARKIPSDSLTTAVLAGDDATLGRLAHVEGMLALGDGDPHAAAAHFAYAAATMPVAPASAGPSSAVSLAALAVTQSAFAPGAALNAARRALSQPGIRDDAWSGLLAAYARAVVDHRHGHPGRAWRRARRALVALDTDHDPELPTPHGRAALCRLIADLESGGVERNAAGGLPAPFLPSLHPATTLAAARTASAVRT</sequence>
<evidence type="ECO:0000313" key="2">
    <source>
        <dbReference type="Proteomes" id="UP001164439"/>
    </source>
</evidence>
<evidence type="ECO:0000313" key="1">
    <source>
        <dbReference type="EMBL" id="WAZ19127.1"/>
    </source>
</evidence>
<accession>A0ABY7K3S9</accession>
<dbReference type="EMBL" id="CP114413">
    <property type="protein sequence ID" value="WAZ19127.1"/>
    <property type="molecule type" value="Genomic_DNA"/>
</dbReference>
<gene>
    <name evidence="1" type="ORF">STRCI_000157</name>
</gene>
<name>A0ABY7K3S9_9ACTN</name>
<proteinExistence type="predicted"/>
<protein>
    <submittedName>
        <fullName evidence="1">Uncharacterized protein</fullName>
    </submittedName>
</protein>
<keyword evidence="2" id="KW-1185">Reference proteome</keyword>
<organism evidence="1 2">
    <name type="scientific">Streptomyces cinnabarinus</name>
    <dbReference type="NCBI Taxonomy" id="67287"/>
    <lineage>
        <taxon>Bacteria</taxon>
        <taxon>Bacillati</taxon>
        <taxon>Actinomycetota</taxon>
        <taxon>Actinomycetes</taxon>
        <taxon>Kitasatosporales</taxon>
        <taxon>Streptomycetaceae</taxon>
        <taxon>Streptomyces</taxon>
    </lineage>
</organism>